<sequence>MSTLFVPLEIQYHILSFAILDWTSQPSLHKVCKSWQFYIDTSPEAFSARYTNTHCHKAGQEEFCFKPHFHNAIAYCHKNFYKTQEDPPKFSPCVFETSEEDGDVASISLEIDLEMFFKDPIYKPAEIKSHSGTLELSISPGHRILPPTYMTILYPGNYSFRHPWFYGPIPPYKDAIADAEFTKTATVGDLLMSIPRTINSMMEFLYQSSDDAGREKAMLIKYFETSLRVGRCREGYEGLFLFVREVLIQFLESNPTTPFMSMAIKDGD</sequence>
<organism evidence="1 2">
    <name type="scientific">Orbilia oligospora</name>
    <name type="common">Nematode-trapping fungus</name>
    <name type="synonym">Arthrobotrys oligospora</name>
    <dbReference type="NCBI Taxonomy" id="2813651"/>
    <lineage>
        <taxon>Eukaryota</taxon>
        <taxon>Fungi</taxon>
        <taxon>Dikarya</taxon>
        <taxon>Ascomycota</taxon>
        <taxon>Pezizomycotina</taxon>
        <taxon>Orbiliomycetes</taxon>
        <taxon>Orbiliales</taxon>
        <taxon>Orbiliaceae</taxon>
        <taxon>Orbilia</taxon>
    </lineage>
</organism>
<dbReference type="EMBL" id="WIQZ01000036">
    <property type="protein sequence ID" value="KAF3134445.1"/>
    <property type="molecule type" value="Genomic_DNA"/>
</dbReference>
<name>A0A7C8NK09_ORBOL</name>
<comment type="caution">
    <text evidence="1">The sequence shown here is derived from an EMBL/GenBank/DDBJ whole genome shotgun (WGS) entry which is preliminary data.</text>
</comment>
<proteinExistence type="predicted"/>
<dbReference type="Proteomes" id="UP000480548">
    <property type="component" value="Unassembled WGS sequence"/>
</dbReference>
<evidence type="ECO:0000313" key="2">
    <source>
        <dbReference type="Proteomes" id="UP000480548"/>
    </source>
</evidence>
<accession>A0A7C8NK09</accession>
<protein>
    <recommendedName>
        <fullName evidence="3">F-box domain-containing protein</fullName>
    </recommendedName>
</protein>
<dbReference type="AlphaFoldDB" id="A0A7C8NK09"/>
<gene>
    <name evidence="1" type="ORF">TWF703_006428</name>
</gene>
<reference evidence="1 2" key="1">
    <citation type="submission" date="2019-06" db="EMBL/GenBank/DDBJ databases">
        <authorList>
            <person name="Palmer J.M."/>
        </authorList>
    </citation>
    <scope>NUCLEOTIDE SEQUENCE [LARGE SCALE GENOMIC DNA]</scope>
    <source>
        <strain evidence="1 2">TWF703</strain>
    </source>
</reference>
<evidence type="ECO:0000313" key="1">
    <source>
        <dbReference type="EMBL" id="KAF3134445.1"/>
    </source>
</evidence>
<evidence type="ECO:0008006" key="3">
    <source>
        <dbReference type="Google" id="ProtNLM"/>
    </source>
</evidence>